<comment type="caution">
    <text evidence="1">The sequence shown here is derived from an EMBL/GenBank/DDBJ whole genome shotgun (WGS) entry which is preliminary data.</text>
</comment>
<name>A0ABQ8STW6_PERAM</name>
<dbReference type="Gene3D" id="3.30.420.10">
    <property type="entry name" value="Ribonuclease H-like superfamily/Ribonuclease H"/>
    <property type="match status" value="1"/>
</dbReference>
<dbReference type="InterPro" id="IPR036397">
    <property type="entry name" value="RNaseH_sf"/>
</dbReference>
<protein>
    <recommendedName>
        <fullName evidence="3">HTH CENPB-type domain-containing protein</fullName>
    </recommendedName>
</protein>
<keyword evidence="2" id="KW-1185">Reference proteome</keyword>
<evidence type="ECO:0000313" key="2">
    <source>
        <dbReference type="Proteomes" id="UP001148838"/>
    </source>
</evidence>
<dbReference type="EMBL" id="JAJSOF020000021">
    <property type="protein sequence ID" value="KAJ4437211.1"/>
    <property type="molecule type" value="Genomic_DNA"/>
</dbReference>
<proteinExistence type="predicted"/>
<organism evidence="1 2">
    <name type="scientific">Periplaneta americana</name>
    <name type="common">American cockroach</name>
    <name type="synonym">Blatta americana</name>
    <dbReference type="NCBI Taxonomy" id="6978"/>
    <lineage>
        <taxon>Eukaryota</taxon>
        <taxon>Metazoa</taxon>
        <taxon>Ecdysozoa</taxon>
        <taxon>Arthropoda</taxon>
        <taxon>Hexapoda</taxon>
        <taxon>Insecta</taxon>
        <taxon>Pterygota</taxon>
        <taxon>Neoptera</taxon>
        <taxon>Polyneoptera</taxon>
        <taxon>Dictyoptera</taxon>
        <taxon>Blattodea</taxon>
        <taxon>Blattoidea</taxon>
        <taxon>Blattidae</taxon>
        <taxon>Blattinae</taxon>
        <taxon>Periplaneta</taxon>
    </lineage>
</organism>
<reference evidence="1 2" key="1">
    <citation type="journal article" date="2022" name="Allergy">
        <title>Genome assembly and annotation of Periplaneta americana reveal a comprehensive cockroach allergen profile.</title>
        <authorList>
            <person name="Wang L."/>
            <person name="Xiong Q."/>
            <person name="Saelim N."/>
            <person name="Wang L."/>
            <person name="Nong W."/>
            <person name="Wan A.T."/>
            <person name="Shi M."/>
            <person name="Liu X."/>
            <person name="Cao Q."/>
            <person name="Hui J.H.L."/>
            <person name="Sookrung N."/>
            <person name="Leung T.F."/>
            <person name="Tungtrongchitr A."/>
            <person name="Tsui S.K.W."/>
        </authorList>
    </citation>
    <scope>NUCLEOTIDE SEQUENCE [LARGE SCALE GENOMIC DNA]</scope>
    <source>
        <strain evidence="1">PWHHKU_190912</strain>
    </source>
</reference>
<evidence type="ECO:0008006" key="3">
    <source>
        <dbReference type="Google" id="ProtNLM"/>
    </source>
</evidence>
<accession>A0ABQ8STW6</accession>
<gene>
    <name evidence="1" type="ORF">ANN_17346</name>
</gene>
<dbReference type="Proteomes" id="UP001148838">
    <property type="component" value="Unassembled WGS sequence"/>
</dbReference>
<sequence length="248" mass="28222">MTVPLHTFIVVPEPKCYIPRSLDWQGFAGTVATSIIGPNPLDFFLWGDMKRLVYETPIDTAEDLVALVVEAAHVIRDNVGLFERRRHSLVRRYQLFNAFNERQLTRRSVMKLAYEIAEKNKLATWFNRETKSAGKEWFSGFMKRHPELSLRQPEATSLARASGFNRVVVGKFFDTSEHLVDQHKLTAARIFNMDETSHNVVQRQEKTLAQRGKPQVGAISSCERGQNVTGVYAMSASGFFVPPMLIYA</sequence>
<evidence type="ECO:0000313" key="1">
    <source>
        <dbReference type="EMBL" id="KAJ4437211.1"/>
    </source>
</evidence>